<feature type="region of interest" description="Disordered" evidence="1">
    <location>
        <begin position="600"/>
        <end position="639"/>
    </location>
</feature>
<dbReference type="Proteomes" id="UP000292695">
    <property type="component" value="Unassembled WGS sequence"/>
</dbReference>
<feature type="region of interest" description="Disordered" evidence="1">
    <location>
        <begin position="387"/>
        <end position="410"/>
    </location>
</feature>
<feature type="compositionally biased region" description="Basic and acidic residues" evidence="1">
    <location>
        <begin position="1046"/>
        <end position="1059"/>
    </location>
</feature>
<evidence type="ECO:0000313" key="3">
    <source>
        <dbReference type="EMBL" id="TCC43614.1"/>
    </source>
</evidence>
<dbReference type="OrthoDB" id="3881471at2"/>
<gene>
    <name evidence="3" type="ORF">E0H50_03985</name>
</gene>
<feature type="region of interest" description="Disordered" evidence="1">
    <location>
        <begin position="1038"/>
        <end position="1066"/>
    </location>
</feature>
<dbReference type="InterPro" id="IPR027417">
    <property type="entry name" value="P-loop_NTPase"/>
</dbReference>
<feature type="compositionally biased region" description="Low complexity" evidence="1">
    <location>
        <begin position="625"/>
        <end position="636"/>
    </location>
</feature>
<dbReference type="SMART" id="SM00382">
    <property type="entry name" value="AAA"/>
    <property type="match status" value="2"/>
</dbReference>
<organism evidence="3 4">
    <name type="scientific">Kribbella sindirgiensis</name>
    <dbReference type="NCBI Taxonomy" id="1124744"/>
    <lineage>
        <taxon>Bacteria</taxon>
        <taxon>Bacillati</taxon>
        <taxon>Actinomycetota</taxon>
        <taxon>Actinomycetes</taxon>
        <taxon>Propionibacteriales</taxon>
        <taxon>Kribbellaceae</taxon>
        <taxon>Kribbella</taxon>
    </lineage>
</organism>
<keyword evidence="3" id="KW-0547">Nucleotide-binding</keyword>
<comment type="caution">
    <text evidence="3">The sequence shown here is derived from an EMBL/GenBank/DDBJ whole genome shotgun (WGS) entry which is preliminary data.</text>
</comment>
<dbReference type="AlphaFoldDB" id="A0A4R0JDK7"/>
<protein>
    <submittedName>
        <fullName evidence="3">ATP-binding protein</fullName>
    </submittedName>
</protein>
<proteinExistence type="predicted"/>
<sequence length="1066" mass="115109">MKNAERAALAAVQFNWAVTPDAIWSPAEHHVDRLHANVVQTVLASVAAARRSTGGSPIGIALEGEKGVGKTHLLGWVRQRVQGTEGYFFLIKLVNGASFWPSAVRGILDGFHPGQGDQLTVLLRRLGEQADLDADLQATLRGDRAATRVDLDAFVAGLKRIDARVGADCQNTARALVLYRSPDPAAQEIGYSYFELDGDVEDKDRDTWGFRRGRRLPQQILGDLSRLLALTGPTVLAVDQIDSVMAQVSTGRTDKTGAQEARNRLVNELADGLMELRESTQRTLTVVACIPATWRLINTVATSPAADRFRVVTMQSQLPDAQIANDLIARRLAPLYAAADFEPPYPTWPILPSAFANDGARDFTPRRLLQRVDSHVRRCLESDSLTELASLDEQPEPEPARPGKHTAPTGLSRLDARFAELRDAADISGALDHQTEDQQVPVLLAAALTSYIAELGDDGQDFELDPAPGPKPALHARLRRTLDEQTDDEMHWCFRAIATEHARAALTRLRAARTEAGLEEGVSKRQLVILRNTRWSSGPKTREEIAEFTAAGGLSLPITVEDLKTFAALDALRRHPDPGFLQWLAARRPASSSELFRRVFGGTDPRAGEPPTDTRPTARARRARSATSDRTTAPSPVAGLADPVAAAPEVPIGLSTSRPRPFAVPLEQLRKHAVAFAGSGSGKTVLLRRLIEECALHGVSSIVLDPNNDLARLGDAWPDPPSGWGPGDPDKARAYLAGTEVVVWTPRRARGRPLAFRPLPDFSDVLEDADEFSDAVDAAVAGLVPRTQLTGRKVKTGQAVLTEALRYFARRGGKDLNAFVDLLSDLPIGISRVRSAQKVAADIAEALNVEMVNDPLFGGAGQALDPGILLTPVNGYRARVSVISFVGLPSEEQRQSFVNQLQMALFAWIKRNPAGDRPLGGLLVMDEAQTYAPSGAATACTASTLALAAQARKYGLGLVFATQAPRGLHNRIPGNATTQFFGLLNSGTQINAATELAKAKGGRVDDIARLPTGHFYAAGEGAEFERIKVPMCLSYHPPSPLTPDEVVERARSNGERPDLEDSANGV</sequence>
<evidence type="ECO:0000313" key="4">
    <source>
        <dbReference type="Proteomes" id="UP000292695"/>
    </source>
</evidence>
<feature type="domain" description="AAA+ ATPase" evidence="2">
    <location>
        <begin position="669"/>
        <end position="986"/>
    </location>
</feature>
<dbReference type="Gene3D" id="3.40.50.300">
    <property type="entry name" value="P-loop containing nucleotide triphosphate hydrolases"/>
    <property type="match status" value="2"/>
</dbReference>
<dbReference type="PANTHER" id="PTHR42957">
    <property type="entry name" value="HELICASE MJ1565-RELATED"/>
    <property type="match status" value="1"/>
</dbReference>
<keyword evidence="3" id="KW-0067">ATP-binding</keyword>
<reference evidence="3 4" key="1">
    <citation type="submission" date="2019-02" db="EMBL/GenBank/DDBJ databases">
        <title>Kribbella capetownensis sp. nov. and Kribbella speibonae sp. nov., isolated from soil.</title>
        <authorList>
            <person name="Curtis S.M."/>
            <person name="Norton I."/>
            <person name="Everest G.J."/>
            <person name="Meyers P.R."/>
        </authorList>
    </citation>
    <scope>NUCLEOTIDE SEQUENCE [LARGE SCALE GENOMIC DNA]</scope>
    <source>
        <strain evidence="3 4">DSM 27082</strain>
    </source>
</reference>
<dbReference type="GO" id="GO:0005524">
    <property type="term" value="F:ATP binding"/>
    <property type="evidence" value="ECO:0007669"/>
    <property type="project" value="UniProtKB-KW"/>
</dbReference>
<feature type="domain" description="AAA+ ATPase" evidence="2">
    <location>
        <begin position="56"/>
        <end position="319"/>
    </location>
</feature>
<dbReference type="InterPro" id="IPR008571">
    <property type="entry name" value="HerA-like"/>
</dbReference>
<evidence type="ECO:0000256" key="1">
    <source>
        <dbReference type="SAM" id="MobiDB-lite"/>
    </source>
</evidence>
<name>A0A4R0JDK7_9ACTN</name>
<dbReference type="EMBL" id="SJKA01000001">
    <property type="protein sequence ID" value="TCC43614.1"/>
    <property type="molecule type" value="Genomic_DNA"/>
</dbReference>
<evidence type="ECO:0000259" key="2">
    <source>
        <dbReference type="SMART" id="SM00382"/>
    </source>
</evidence>
<dbReference type="PANTHER" id="PTHR42957:SF1">
    <property type="entry name" value="HELICASE MJ1565-RELATED"/>
    <property type="match status" value="1"/>
</dbReference>
<dbReference type="SUPFAM" id="SSF52540">
    <property type="entry name" value="P-loop containing nucleoside triphosphate hydrolases"/>
    <property type="match status" value="2"/>
</dbReference>
<accession>A0A4R0JDK7</accession>
<keyword evidence="4" id="KW-1185">Reference proteome</keyword>
<dbReference type="InterPro" id="IPR003593">
    <property type="entry name" value="AAA+_ATPase"/>
</dbReference>
<dbReference type="RefSeq" id="WP_131284748.1">
    <property type="nucleotide sequence ID" value="NZ_SJKA01000001.1"/>
</dbReference>